<keyword evidence="9" id="KW-0804">Transcription</keyword>
<feature type="region of interest" description="Disordered" evidence="12">
    <location>
        <begin position="876"/>
        <end position="896"/>
    </location>
</feature>
<sequence length="1438" mass="159360">MATVLVAVDEPGVTGELTVHFDPLTSVPNQTLTLRPNKNLEKVNPKVNRTEDYPTNQTFRAITMADCPDSTAHPSLDGSGHEDADVTMCICPVCGYSASSPRGQDAHMENAHGECYSGITNLSLGENKAPLPCSPEVKSLSNPSHIVRSLSPEPSQDSCVSSSGLQASSTPHRTNTVFDPQKISLTSNVPAFPGLSAPESNLRSINITSPNNVLDFSQSTEVPAFLNLNLEPGPPGSSRTATSQARTARESTLKHIRLTGKINKSHQTSQEESNGLLPRKVDSRRRYRCNMCSATFPWHGDLTEHLRMAHGLQKSRETARSGKAGSFCCVYCKYVAKYQSELRRHMRLHWGVKPFVCVFCSYRSAWKGDLKRHMESHHRERFSSEAELIKIMSQFKNNAGTTVNGVPLSASSIEDAYKFGENTMDHVATAFPHLEPTGKVTSARDGFTSDEGSVGQTSFTRLSMNSEDACVGGVDHSTIAHRDHLRCHTCSYRAQNPSKLDNHMASHYNLKQFKCPVCEHRSNYKWDVKKHLRAQHSTVAHLPIINVLPSAGLNISSNTSDELVSRALSSPDSAHDDVEAKPEAVIVEEVGVGSKVLTHEVILNWSARKLSDSSSALVDVDVTPIDLSIGSKKHVLETVKTDQPKPSNVGCIPHADACKPAIPMLDRLLPYRVIPNLANAGTLSAINTILPAGPISSTAAFSTPLSGFGSELSIASSVTPTTMWPMVSNGGTTTGKPMGTDSGVVTSESPAVGLLLNQWLLSGLMQTWQQQQQYPDNLIQPAGVNVAVTESTPSLTDVQKWSSILTKRENEHSMNKRGGVESTTLMTNSAESAIRTSELPQTPTEWSYSEPEGSENSVLRCQSVTVENNQHFVKQVDSQRLQQRGRKSTSSYYASRISSSVGPKEEQWKRHQCSGCGHRSNWKWDINKHIKVAHPERTNITTVTLDIEEAKRTFGDYMNRLKLSRTRCVNDTGQGTAEQNVWVVGCSPLNGPVGEGYYRPYKCSTCGHRSNWKWDVRKHIKQMHNNEADVITLSLDEARRTIHQYKSCRRQTIRHSECITMKTQNRYNAPETSSIHRRSNVSINQSMSDESEAKNTLTLSVQSSPLNLARFTGNQPTEFHRALKPNKSSFGQSNSTLKFRSILRHPCRICSRRLHSRKDMLFHMYYRHPNEMKKLSRTEQSCKLPLHTPRQSSTQGASAEHPETPASGTSPPMCRRTLQTDKRIITQDSGDNIAEQSTDQTPSVLWSRLQMKNSFQRRRILKAKRRSCIEFHQLKNRMSIGQQRPRPLGSRQQLVFEAPSVDDMSVGKIKKLSGLLDEVLRLLGTANDVCDVNRNEPNNSTDFTIHDNCTGISQLANSIQETLSKCVDITFPNDRLNMSSSSNEENQSVSYVQTMGDNHCKSAIQNVLHHPAVGTRFLRLATVLRTISNNVHVTKQSG</sequence>
<dbReference type="GO" id="GO:0000977">
    <property type="term" value="F:RNA polymerase II transcription regulatory region sequence-specific DNA binding"/>
    <property type="evidence" value="ECO:0007669"/>
    <property type="project" value="TreeGrafter"/>
</dbReference>
<organism evidence="14 15">
    <name type="scientific">Paragonimus skrjabini miyazakii</name>
    <dbReference type="NCBI Taxonomy" id="59628"/>
    <lineage>
        <taxon>Eukaryota</taxon>
        <taxon>Metazoa</taxon>
        <taxon>Spiralia</taxon>
        <taxon>Lophotrochozoa</taxon>
        <taxon>Platyhelminthes</taxon>
        <taxon>Trematoda</taxon>
        <taxon>Digenea</taxon>
        <taxon>Plagiorchiida</taxon>
        <taxon>Troglotremata</taxon>
        <taxon>Troglotrematidae</taxon>
        <taxon>Paragonimus</taxon>
    </lineage>
</organism>
<feature type="domain" description="C2H2-type" evidence="13">
    <location>
        <begin position="1001"/>
        <end position="1029"/>
    </location>
</feature>
<dbReference type="Pfam" id="PF13909">
    <property type="entry name" value="zf-H2C2_5"/>
    <property type="match status" value="1"/>
</dbReference>
<evidence type="ECO:0000256" key="9">
    <source>
        <dbReference type="ARBA" id="ARBA00023163"/>
    </source>
</evidence>
<dbReference type="PANTHER" id="PTHR24409:SF295">
    <property type="entry name" value="AZ2-RELATED"/>
    <property type="match status" value="1"/>
</dbReference>
<evidence type="ECO:0000256" key="10">
    <source>
        <dbReference type="ARBA" id="ARBA00023242"/>
    </source>
</evidence>
<comment type="caution">
    <text evidence="14">The sequence shown here is derived from an EMBL/GenBank/DDBJ whole genome shotgun (WGS) entry which is preliminary data.</text>
</comment>
<dbReference type="InterPro" id="IPR036236">
    <property type="entry name" value="Znf_C2H2_sf"/>
</dbReference>
<evidence type="ECO:0000256" key="5">
    <source>
        <dbReference type="ARBA" id="ARBA00022771"/>
    </source>
</evidence>
<evidence type="ECO:0000313" key="14">
    <source>
        <dbReference type="EMBL" id="KAF7261655.1"/>
    </source>
</evidence>
<dbReference type="GO" id="GO:0005634">
    <property type="term" value="C:nucleus"/>
    <property type="evidence" value="ECO:0007669"/>
    <property type="project" value="UniProtKB-SubCell"/>
</dbReference>
<dbReference type="GO" id="GO:0008270">
    <property type="term" value="F:zinc ion binding"/>
    <property type="evidence" value="ECO:0007669"/>
    <property type="project" value="UniProtKB-KW"/>
</dbReference>
<evidence type="ECO:0000256" key="6">
    <source>
        <dbReference type="ARBA" id="ARBA00022833"/>
    </source>
</evidence>
<evidence type="ECO:0000256" key="12">
    <source>
        <dbReference type="SAM" id="MobiDB-lite"/>
    </source>
</evidence>
<dbReference type="EMBL" id="JTDE01000303">
    <property type="protein sequence ID" value="KAF7261655.1"/>
    <property type="molecule type" value="Genomic_DNA"/>
</dbReference>
<evidence type="ECO:0000256" key="11">
    <source>
        <dbReference type="PROSITE-ProRule" id="PRU00042"/>
    </source>
</evidence>
<keyword evidence="8" id="KW-0238">DNA-binding</keyword>
<dbReference type="FunFam" id="3.30.160.60:FF:000075">
    <property type="entry name" value="Putative zinc finger protein 536"/>
    <property type="match status" value="1"/>
</dbReference>
<dbReference type="OrthoDB" id="6077919at2759"/>
<evidence type="ECO:0000256" key="2">
    <source>
        <dbReference type="ARBA" id="ARBA00006991"/>
    </source>
</evidence>
<gene>
    <name evidence="14" type="ORF">EG68_01059</name>
</gene>
<keyword evidence="7" id="KW-0805">Transcription regulation</keyword>
<comment type="similarity">
    <text evidence="2">Belongs to the krueppel C2H2-type zinc-finger protein family.</text>
</comment>
<accession>A0A8S9Z2K2</accession>
<dbReference type="PROSITE" id="PS50157">
    <property type="entry name" value="ZINC_FINGER_C2H2_2"/>
    <property type="match status" value="4"/>
</dbReference>
<keyword evidence="3" id="KW-0479">Metal-binding</keyword>
<keyword evidence="4" id="KW-0677">Repeat</keyword>
<name>A0A8S9Z2K2_9TREM</name>
<feature type="compositionally biased region" description="Polar residues" evidence="12">
    <location>
        <begin position="831"/>
        <end position="847"/>
    </location>
</feature>
<feature type="region of interest" description="Disordered" evidence="12">
    <location>
        <begin position="831"/>
        <end position="853"/>
    </location>
</feature>
<feature type="domain" description="C2H2-type" evidence="13">
    <location>
        <begin position="327"/>
        <end position="354"/>
    </location>
</feature>
<dbReference type="PANTHER" id="PTHR24409">
    <property type="entry name" value="ZINC FINGER PROTEIN 142"/>
    <property type="match status" value="1"/>
</dbReference>
<feature type="domain" description="C2H2-type" evidence="13">
    <location>
        <begin position="287"/>
        <end position="315"/>
    </location>
</feature>
<keyword evidence="10" id="KW-0539">Nucleus</keyword>
<dbReference type="SMART" id="SM00355">
    <property type="entry name" value="ZnF_C2H2"/>
    <property type="match status" value="9"/>
</dbReference>
<feature type="region of interest" description="Disordered" evidence="12">
    <location>
        <begin position="1186"/>
        <end position="1215"/>
    </location>
</feature>
<proteinExistence type="inferred from homology"/>
<dbReference type="Proteomes" id="UP000822476">
    <property type="component" value="Unassembled WGS sequence"/>
</dbReference>
<dbReference type="PROSITE" id="PS00028">
    <property type="entry name" value="ZINC_FINGER_C2H2_1"/>
    <property type="match status" value="2"/>
</dbReference>
<reference evidence="14" key="1">
    <citation type="submission" date="2019-07" db="EMBL/GenBank/DDBJ databases">
        <title>Annotation for the trematode Paragonimus miyazaki's.</title>
        <authorList>
            <person name="Choi Y.-J."/>
        </authorList>
    </citation>
    <scope>NUCLEOTIDE SEQUENCE</scope>
    <source>
        <strain evidence="14">Japan</strain>
    </source>
</reference>
<dbReference type="InterPro" id="IPR013087">
    <property type="entry name" value="Znf_C2H2_type"/>
</dbReference>
<evidence type="ECO:0000259" key="13">
    <source>
        <dbReference type="PROSITE" id="PS50157"/>
    </source>
</evidence>
<keyword evidence="6" id="KW-0862">Zinc</keyword>
<protein>
    <recommendedName>
        <fullName evidence="13">C2H2-type domain-containing protein</fullName>
    </recommendedName>
</protein>
<dbReference type="GO" id="GO:0000981">
    <property type="term" value="F:DNA-binding transcription factor activity, RNA polymerase II-specific"/>
    <property type="evidence" value="ECO:0007669"/>
    <property type="project" value="TreeGrafter"/>
</dbReference>
<dbReference type="SUPFAM" id="SSF57667">
    <property type="entry name" value="beta-beta-alpha zinc fingers"/>
    <property type="match status" value="2"/>
</dbReference>
<feature type="region of interest" description="Disordered" evidence="12">
    <location>
        <begin position="148"/>
        <end position="175"/>
    </location>
</feature>
<evidence type="ECO:0000313" key="15">
    <source>
        <dbReference type="Proteomes" id="UP000822476"/>
    </source>
</evidence>
<evidence type="ECO:0000256" key="1">
    <source>
        <dbReference type="ARBA" id="ARBA00004123"/>
    </source>
</evidence>
<evidence type="ECO:0000256" key="3">
    <source>
        <dbReference type="ARBA" id="ARBA00022723"/>
    </source>
</evidence>
<evidence type="ECO:0000256" key="7">
    <source>
        <dbReference type="ARBA" id="ARBA00023015"/>
    </source>
</evidence>
<feature type="domain" description="C2H2-type" evidence="13">
    <location>
        <begin position="355"/>
        <end position="382"/>
    </location>
</feature>
<dbReference type="Gene3D" id="3.30.160.60">
    <property type="entry name" value="Classic Zinc Finger"/>
    <property type="match status" value="4"/>
</dbReference>
<keyword evidence="5 11" id="KW-0863">Zinc-finger</keyword>
<evidence type="ECO:0000256" key="8">
    <source>
        <dbReference type="ARBA" id="ARBA00023125"/>
    </source>
</evidence>
<keyword evidence="15" id="KW-1185">Reference proteome</keyword>
<evidence type="ECO:0000256" key="4">
    <source>
        <dbReference type="ARBA" id="ARBA00022737"/>
    </source>
</evidence>
<comment type="subcellular location">
    <subcellularLocation>
        <location evidence="1">Nucleus</location>
    </subcellularLocation>
</comment>
<feature type="compositionally biased region" description="Polar residues" evidence="12">
    <location>
        <begin position="152"/>
        <end position="175"/>
    </location>
</feature>